<organism evidence="2 3">
    <name type="scientific">Clostridium beijerinckii</name>
    <name type="common">Clostridium MP</name>
    <dbReference type="NCBI Taxonomy" id="1520"/>
    <lineage>
        <taxon>Bacteria</taxon>
        <taxon>Bacillati</taxon>
        <taxon>Bacillota</taxon>
        <taxon>Clostridia</taxon>
        <taxon>Eubacteriales</taxon>
        <taxon>Clostridiaceae</taxon>
        <taxon>Clostridium</taxon>
    </lineage>
</organism>
<evidence type="ECO:0000313" key="2">
    <source>
        <dbReference type="EMBL" id="AJG98892.1"/>
    </source>
</evidence>
<reference evidence="3" key="1">
    <citation type="submission" date="2014-12" db="EMBL/GenBank/DDBJ databases">
        <title>Genome sequence of Clostridium beijerinckii strain 59B.</title>
        <authorList>
            <person name="Little G.T."/>
            <person name="Minton N.P."/>
        </authorList>
    </citation>
    <scope>NUCLEOTIDE SEQUENCE [LARGE SCALE GENOMIC DNA]</scope>
    <source>
        <strain evidence="3">59B</strain>
    </source>
</reference>
<dbReference type="Proteomes" id="UP000031866">
    <property type="component" value="Chromosome"/>
</dbReference>
<dbReference type="STRING" id="1520.LF65_02306"/>
<dbReference type="RefSeq" id="WP_041896184.1">
    <property type="nucleotide sequence ID" value="NZ_CP010086.2"/>
</dbReference>
<keyword evidence="1" id="KW-1133">Transmembrane helix</keyword>
<evidence type="ECO:0000256" key="1">
    <source>
        <dbReference type="SAM" id="Phobius"/>
    </source>
</evidence>
<protein>
    <submittedName>
        <fullName evidence="2">Uncharacterized protein</fullName>
    </submittedName>
</protein>
<name>A0A0B5QLL1_CLOBE</name>
<dbReference type="EMBL" id="CP010086">
    <property type="protein sequence ID" value="AJG98892.1"/>
    <property type="molecule type" value="Genomic_DNA"/>
</dbReference>
<keyword evidence="1" id="KW-0812">Transmembrane</keyword>
<proteinExistence type="predicted"/>
<evidence type="ECO:0000313" key="3">
    <source>
        <dbReference type="Proteomes" id="UP000031866"/>
    </source>
</evidence>
<dbReference type="AlphaFoldDB" id="A0A0B5QLL1"/>
<accession>A0A0B5QLL1</accession>
<dbReference type="KEGG" id="cbei:LF65_02306"/>
<feature type="transmembrane region" description="Helical" evidence="1">
    <location>
        <begin position="76"/>
        <end position="97"/>
    </location>
</feature>
<gene>
    <name evidence="2" type="ORF">LF65_02306</name>
</gene>
<sequence length="140" mass="15614">MKEITMSIHDFMEIQRGNLTLEELELDLDTLDKIAGEILQNPELKTAVITSIAYMNMHMRVYADEMDQLRSAKGEIVIVLQVCIVIICIVMCLLEIAKSLIGNRSSDVGSIVMKYLAATVGTCLVPRVFTWIAHLCGINV</sequence>
<keyword evidence="1" id="KW-0472">Membrane</keyword>